<comment type="caution">
    <text evidence="6">The sequence shown here is derived from an EMBL/GenBank/DDBJ whole genome shotgun (WGS) entry which is preliminary data.</text>
</comment>
<evidence type="ECO:0000256" key="2">
    <source>
        <dbReference type="ARBA" id="ARBA00022553"/>
    </source>
</evidence>
<keyword evidence="2" id="KW-0597">Phosphoprotein</keyword>
<accession>A0AAN7R0A4</accession>
<evidence type="ECO:0000313" key="6">
    <source>
        <dbReference type="EMBL" id="KAK4786739.1"/>
    </source>
</evidence>
<organism evidence="6 7">
    <name type="scientific">Trapa natans</name>
    <name type="common">Water chestnut</name>
    <dbReference type="NCBI Taxonomy" id="22666"/>
    <lineage>
        <taxon>Eukaryota</taxon>
        <taxon>Viridiplantae</taxon>
        <taxon>Streptophyta</taxon>
        <taxon>Embryophyta</taxon>
        <taxon>Tracheophyta</taxon>
        <taxon>Spermatophyta</taxon>
        <taxon>Magnoliopsida</taxon>
        <taxon>eudicotyledons</taxon>
        <taxon>Gunneridae</taxon>
        <taxon>Pentapetalae</taxon>
        <taxon>rosids</taxon>
        <taxon>malvids</taxon>
        <taxon>Myrtales</taxon>
        <taxon>Lythraceae</taxon>
        <taxon>Trapa</taxon>
    </lineage>
</organism>
<name>A0AAN7R0A4_TRANT</name>
<feature type="domain" description="VQ" evidence="5">
    <location>
        <begin position="75"/>
        <end position="101"/>
    </location>
</feature>
<dbReference type="PANTHER" id="PTHR33402">
    <property type="entry name" value="VQ MOTIF-CONTAINING PROTEIN 11-LIKE"/>
    <property type="match status" value="1"/>
</dbReference>
<gene>
    <name evidence="6" type="ORF">SAY86_010572</name>
</gene>
<keyword evidence="3" id="KW-0539">Nucleus</keyword>
<evidence type="ECO:0000256" key="3">
    <source>
        <dbReference type="ARBA" id="ARBA00023242"/>
    </source>
</evidence>
<dbReference type="EMBL" id="JAXQNO010000012">
    <property type="protein sequence ID" value="KAK4786739.1"/>
    <property type="molecule type" value="Genomic_DNA"/>
</dbReference>
<dbReference type="GO" id="GO:0005634">
    <property type="term" value="C:nucleus"/>
    <property type="evidence" value="ECO:0007669"/>
    <property type="project" value="UniProtKB-SubCell"/>
</dbReference>
<reference evidence="6 7" key="1">
    <citation type="journal article" date="2023" name="Hortic Res">
        <title>Pangenome of water caltrop reveals structural variations and asymmetric subgenome divergence after allopolyploidization.</title>
        <authorList>
            <person name="Zhang X."/>
            <person name="Chen Y."/>
            <person name="Wang L."/>
            <person name="Yuan Y."/>
            <person name="Fang M."/>
            <person name="Shi L."/>
            <person name="Lu R."/>
            <person name="Comes H.P."/>
            <person name="Ma Y."/>
            <person name="Chen Y."/>
            <person name="Huang G."/>
            <person name="Zhou Y."/>
            <person name="Zheng Z."/>
            <person name="Qiu Y."/>
        </authorList>
    </citation>
    <scope>NUCLEOTIDE SEQUENCE [LARGE SCALE GENOMIC DNA]</scope>
    <source>
        <strain evidence="6">F231</strain>
    </source>
</reference>
<evidence type="ECO:0000256" key="4">
    <source>
        <dbReference type="SAM" id="MobiDB-lite"/>
    </source>
</evidence>
<dbReference type="PANTHER" id="PTHR33402:SF16">
    <property type="entry name" value="VQ MOTIF-CONTAINING PROTEIN 13-RELATED"/>
    <property type="match status" value="1"/>
</dbReference>
<keyword evidence="7" id="KW-1185">Reference proteome</keyword>
<feature type="compositionally biased region" description="Basic residues" evidence="4">
    <location>
        <begin position="35"/>
        <end position="46"/>
    </location>
</feature>
<evidence type="ECO:0000313" key="7">
    <source>
        <dbReference type="Proteomes" id="UP001346149"/>
    </source>
</evidence>
<dbReference type="Pfam" id="PF05678">
    <property type="entry name" value="VQ"/>
    <property type="match status" value="1"/>
</dbReference>
<dbReference type="Proteomes" id="UP001346149">
    <property type="component" value="Unassembled WGS sequence"/>
</dbReference>
<dbReference type="InterPro" id="IPR008889">
    <property type="entry name" value="VQ"/>
</dbReference>
<dbReference type="InterPro" id="IPR039611">
    <property type="entry name" value="VQ_4/11/13/19/31/33"/>
</dbReference>
<feature type="region of interest" description="Disordered" evidence="4">
    <location>
        <begin position="35"/>
        <end position="63"/>
    </location>
</feature>
<comment type="subcellular location">
    <subcellularLocation>
        <location evidence="1">Nucleus</location>
    </subcellularLocation>
</comment>
<dbReference type="AlphaFoldDB" id="A0AAN7R0A4"/>
<evidence type="ECO:0000256" key="1">
    <source>
        <dbReference type="ARBA" id="ARBA00004123"/>
    </source>
</evidence>
<evidence type="ECO:0000259" key="5">
    <source>
        <dbReference type="Pfam" id="PF05678"/>
    </source>
</evidence>
<proteinExistence type="predicted"/>
<protein>
    <recommendedName>
        <fullName evidence="5">VQ domain-containing protein</fullName>
    </recommendedName>
</protein>
<sequence length="255" mass="28181">MTLRIGEADCEFHLWGFCIGLNQRWMPHRATKRRTLTHDSHRRHSSCGHLPTYPPSQEAATAPPRPIIRSEPDCPYPTTFVQADPSTFKQVVQMLTGSSDPAPLPHAKPAAVSHHSILPIKIVTSKRTQPGFRLYERRNNSLKKLSLNPLVPLFLTGQPSPPGFSLRYKLPSVFSPSLLDFPSLTLSPVTPLTPDPFANSPPPAVLDMEAEERAIKGKGFFLHPSPRGSAAAPEPPLLPLFPLTSPVHECRVHVE</sequence>